<organism evidence="2 3">
    <name type="scientific">Ensete ventricosum</name>
    <name type="common">Abyssinian banana</name>
    <name type="synonym">Musa ensete</name>
    <dbReference type="NCBI Taxonomy" id="4639"/>
    <lineage>
        <taxon>Eukaryota</taxon>
        <taxon>Viridiplantae</taxon>
        <taxon>Streptophyta</taxon>
        <taxon>Embryophyta</taxon>
        <taxon>Tracheophyta</taxon>
        <taxon>Spermatophyta</taxon>
        <taxon>Magnoliopsida</taxon>
        <taxon>Liliopsida</taxon>
        <taxon>Zingiberales</taxon>
        <taxon>Musaceae</taxon>
        <taxon>Ensete</taxon>
    </lineage>
</organism>
<keyword evidence="3" id="KW-1185">Reference proteome</keyword>
<feature type="chain" id="PRO_5043787561" evidence="1">
    <location>
        <begin position="21"/>
        <end position="102"/>
    </location>
</feature>
<accession>A0AAV8PG45</accession>
<evidence type="ECO:0000256" key="1">
    <source>
        <dbReference type="SAM" id="SignalP"/>
    </source>
</evidence>
<dbReference type="Proteomes" id="UP001222027">
    <property type="component" value="Unassembled WGS sequence"/>
</dbReference>
<evidence type="ECO:0000313" key="3">
    <source>
        <dbReference type="Proteomes" id="UP001222027"/>
    </source>
</evidence>
<name>A0AAV8PG45_ENSVE</name>
<dbReference type="AlphaFoldDB" id="A0AAV8PG45"/>
<sequence>MIVFFIILRGSLDWFWSAGGERERLRGWRREDGGSFGSIRRSRSAVRAERFVRSRDRDRVRVGSMKGGTWNRKLELHVIVTEIGERKETEDYRSTSLICCMA</sequence>
<protein>
    <submittedName>
        <fullName evidence="2">Uncharacterized protein</fullName>
    </submittedName>
</protein>
<proteinExistence type="predicted"/>
<feature type="signal peptide" evidence="1">
    <location>
        <begin position="1"/>
        <end position="20"/>
    </location>
</feature>
<comment type="caution">
    <text evidence="2">The sequence shown here is derived from an EMBL/GenBank/DDBJ whole genome shotgun (WGS) entry which is preliminary data.</text>
</comment>
<evidence type="ECO:0000313" key="2">
    <source>
        <dbReference type="EMBL" id="KAJ8485740.1"/>
    </source>
</evidence>
<dbReference type="EMBL" id="JAQQAF010000005">
    <property type="protein sequence ID" value="KAJ8485740.1"/>
    <property type="molecule type" value="Genomic_DNA"/>
</dbReference>
<gene>
    <name evidence="2" type="ORF">OPV22_018225</name>
</gene>
<reference evidence="2 3" key="1">
    <citation type="submission" date="2022-12" db="EMBL/GenBank/DDBJ databases">
        <title>Chromosome-scale assembly of the Ensete ventricosum genome.</title>
        <authorList>
            <person name="Dussert Y."/>
            <person name="Stocks J."/>
            <person name="Wendawek A."/>
            <person name="Woldeyes F."/>
            <person name="Nichols R.A."/>
            <person name="Borrell J.S."/>
        </authorList>
    </citation>
    <scope>NUCLEOTIDE SEQUENCE [LARGE SCALE GENOMIC DNA]</scope>
    <source>
        <strain evidence="3">cv. Maze</strain>
        <tissue evidence="2">Seeds</tissue>
    </source>
</reference>
<keyword evidence="1" id="KW-0732">Signal</keyword>